<dbReference type="WBParaSite" id="ES5_v2.g13597.t1">
    <property type="protein sequence ID" value="ES5_v2.g13597.t1"/>
    <property type="gene ID" value="ES5_v2.g13597"/>
</dbReference>
<reference evidence="2" key="1">
    <citation type="submission" date="2022-11" db="UniProtKB">
        <authorList>
            <consortium name="WormBaseParasite"/>
        </authorList>
    </citation>
    <scope>IDENTIFICATION</scope>
</reference>
<proteinExistence type="predicted"/>
<evidence type="ECO:0000313" key="2">
    <source>
        <dbReference type="WBParaSite" id="ES5_v2.g13597.t1"/>
    </source>
</evidence>
<accession>A0AC34F8S7</accession>
<evidence type="ECO:0000313" key="1">
    <source>
        <dbReference type="Proteomes" id="UP000887579"/>
    </source>
</evidence>
<name>A0AC34F8S7_9BILA</name>
<protein>
    <submittedName>
        <fullName evidence="2">Uncharacterized protein</fullName>
    </submittedName>
</protein>
<organism evidence="1 2">
    <name type="scientific">Panagrolaimus sp. ES5</name>
    <dbReference type="NCBI Taxonomy" id="591445"/>
    <lineage>
        <taxon>Eukaryota</taxon>
        <taxon>Metazoa</taxon>
        <taxon>Ecdysozoa</taxon>
        <taxon>Nematoda</taxon>
        <taxon>Chromadorea</taxon>
        <taxon>Rhabditida</taxon>
        <taxon>Tylenchina</taxon>
        <taxon>Panagrolaimomorpha</taxon>
        <taxon>Panagrolaimoidea</taxon>
        <taxon>Panagrolaimidae</taxon>
        <taxon>Panagrolaimus</taxon>
    </lineage>
</organism>
<sequence length="123" mass="14700">MHEKYDIDPSPKESKRFDENGNVNNFAQQFSKEKDRKRQPIKKKSQTPVTFNWILKPSDAKTKDQLNEMDVDNNEHIDRSQTYSHINSFKKEPSHPQGQIDYYVQYQSNDKQKQYDLKMDESN</sequence>
<dbReference type="Proteomes" id="UP000887579">
    <property type="component" value="Unplaced"/>
</dbReference>